<dbReference type="GeneID" id="36596804"/>
<feature type="transmembrane region" description="Helical" evidence="2">
    <location>
        <begin position="103"/>
        <end position="127"/>
    </location>
</feature>
<protein>
    <recommendedName>
        <fullName evidence="3">Rhodopsin domain-containing protein</fullName>
    </recommendedName>
</protein>
<dbReference type="Proteomes" id="UP000235371">
    <property type="component" value="Unassembled WGS sequence"/>
</dbReference>
<proteinExistence type="predicted"/>
<sequence length="427" mass="47620">MFLHLMAAVSNRHVTVSDENEGPVVNIAAWIGMTLAVIFVFIRIGSKWSVLRKWKVDDTMIVAAMILAIAHTTEISLMVANGLGRPQYVLDSETMKAFEQHGYASQLLYIPSLCLSKLSTLVYLRALSPETPYALLTRILKVFIVLWGISLELVIAFQCGLPDLWAIISGRCFNMIPVWNSVGVLDILTDFAIIFLPAYLVWSVQMALRKKVFVVLIFGTRILIAPLVILRLYYINTDSSPLLPNQTLISYHAYLATTIQLNLAIVVSCIPFMKPFMENLSTGGFTSTLDPMDSSFTHGTKSKFSTFISSHSSSSRKPTNPDSIGMDSMPSHPPTHSVRPATSRQSRSIPDKDYCFGLESTIASSSNQGDLGTLRPDKVTSYSHIRHVTPEPNSGRSSLESDRMIIKKRTEWDVDYEPFPVLPRLPR</sequence>
<evidence type="ECO:0000313" key="4">
    <source>
        <dbReference type="EMBL" id="PMD55809.1"/>
    </source>
</evidence>
<dbReference type="RefSeq" id="XP_024732713.1">
    <property type="nucleotide sequence ID" value="XM_024888728.1"/>
</dbReference>
<feature type="region of interest" description="Disordered" evidence="1">
    <location>
        <begin position="306"/>
        <end position="350"/>
    </location>
</feature>
<accession>A0A2J6SYG4</accession>
<name>A0A2J6SYG4_9HELO</name>
<feature type="transmembrane region" description="Helical" evidence="2">
    <location>
        <begin position="27"/>
        <end position="46"/>
    </location>
</feature>
<reference evidence="4 5" key="1">
    <citation type="submission" date="2016-04" db="EMBL/GenBank/DDBJ databases">
        <title>A degradative enzymes factory behind the ericoid mycorrhizal symbiosis.</title>
        <authorList>
            <consortium name="DOE Joint Genome Institute"/>
            <person name="Martino E."/>
            <person name="Morin E."/>
            <person name="Grelet G."/>
            <person name="Kuo A."/>
            <person name="Kohler A."/>
            <person name="Daghino S."/>
            <person name="Barry K."/>
            <person name="Choi C."/>
            <person name="Cichocki N."/>
            <person name="Clum A."/>
            <person name="Copeland A."/>
            <person name="Hainaut M."/>
            <person name="Haridas S."/>
            <person name="Labutti K."/>
            <person name="Lindquist E."/>
            <person name="Lipzen A."/>
            <person name="Khouja H.-R."/>
            <person name="Murat C."/>
            <person name="Ohm R."/>
            <person name="Olson A."/>
            <person name="Spatafora J."/>
            <person name="Veneault-Fourrey C."/>
            <person name="Henrissat B."/>
            <person name="Grigoriev I."/>
            <person name="Martin F."/>
            <person name="Perotto S."/>
        </authorList>
    </citation>
    <scope>NUCLEOTIDE SEQUENCE [LARGE SCALE GENOMIC DNA]</scope>
    <source>
        <strain evidence="4 5">E</strain>
    </source>
</reference>
<feature type="transmembrane region" description="Helical" evidence="2">
    <location>
        <begin position="178"/>
        <end position="200"/>
    </location>
</feature>
<dbReference type="STRING" id="1095630.A0A2J6SYG4"/>
<dbReference type="InterPro" id="IPR049326">
    <property type="entry name" value="Rhodopsin_dom_fungi"/>
</dbReference>
<keyword evidence="2" id="KW-0472">Membrane</keyword>
<evidence type="ECO:0000259" key="3">
    <source>
        <dbReference type="Pfam" id="PF20684"/>
    </source>
</evidence>
<feature type="compositionally biased region" description="Low complexity" evidence="1">
    <location>
        <begin position="306"/>
        <end position="315"/>
    </location>
</feature>
<dbReference type="InParanoid" id="A0A2J6SYG4"/>
<gene>
    <name evidence="4" type="ORF">K444DRAFT_80677</name>
</gene>
<feature type="domain" description="Rhodopsin" evidence="3">
    <location>
        <begin position="42"/>
        <end position="278"/>
    </location>
</feature>
<dbReference type="AlphaFoldDB" id="A0A2J6SYG4"/>
<organism evidence="4 5">
    <name type="scientific">Hyaloscypha bicolor E</name>
    <dbReference type="NCBI Taxonomy" id="1095630"/>
    <lineage>
        <taxon>Eukaryota</taxon>
        <taxon>Fungi</taxon>
        <taxon>Dikarya</taxon>
        <taxon>Ascomycota</taxon>
        <taxon>Pezizomycotina</taxon>
        <taxon>Leotiomycetes</taxon>
        <taxon>Helotiales</taxon>
        <taxon>Hyaloscyphaceae</taxon>
        <taxon>Hyaloscypha</taxon>
        <taxon>Hyaloscypha bicolor</taxon>
    </lineage>
</organism>
<dbReference type="PANTHER" id="PTHR39614:SF2">
    <property type="entry name" value="INTEGRAL MEMBRANE PROTEIN"/>
    <property type="match status" value="1"/>
</dbReference>
<feature type="transmembrane region" description="Helical" evidence="2">
    <location>
        <begin position="212"/>
        <end position="234"/>
    </location>
</feature>
<dbReference type="PANTHER" id="PTHR39614">
    <property type="entry name" value="INTEGRAL MEMBRANE PROTEIN"/>
    <property type="match status" value="1"/>
</dbReference>
<feature type="transmembrane region" description="Helical" evidence="2">
    <location>
        <begin position="139"/>
        <end position="158"/>
    </location>
</feature>
<dbReference type="OrthoDB" id="3918601at2759"/>
<dbReference type="Pfam" id="PF20684">
    <property type="entry name" value="Fung_rhodopsin"/>
    <property type="match status" value="1"/>
</dbReference>
<keyword evidence="5" id="KW-1185">Reference proteome</keyword>
<keyword evidence="2" id="KW-0812">Transmembrane</keyword>
<evidence type="ECO:0000313" key="5">
    <source>
        <dbReference type="Proteomes" id="UP000235371"/>
    </source>
</evidence>
<evidence type="ECO:0000256" key="2">
    <source>
        <dbReference type="SAM" id="Phobius"/>
    </source>
</evidence>
<dbReference type="EMBL" id="KZ613854">
    <property type="protein sequence ID" value="PMD55809.1"/>
    <property type="molecule type" value="Genomic_DNA"/>
</dbReference>
<keyword evidence="2" id="KW-1133">Transmembrane helix</keyword>
<feature type="transmembrane region" description="Helical" evidence="2">
    <location>
        <begin position="254"/>
        <end position="273"/>
    </location>
</feature>
<feature type="transmembrane region" description="Helical" evidence="2">
    <location>
        <begin position="58"/>
        <end position="83"/>
    </location>
</feature>
<evidence type="ECO:0000256" key="1">
    <source>
        <dbReference type="SAM" id="MobiDB-lite"/>
    </source>
</evidence>